<name>A0A0B1T067_OESDE</name>
<gene>
    <name evidence="1" type="ORF">OESDEN_11059</name>
</gene>
<sequence>MILTAELAKNIELSDNTRSPLPQTLDRLSLSKYKEREDLARIIRKDNGILSEFHSFRDSEYRVFNQMLHSVYYYYDIYARNGDELRGLTANGHYCGDDGDVTCSDEREGCGWLPGTIICCCREDLCNGSSNLSVFLTIVTIAVAKVFF</sequence>
<proteinExistence type="predicted"/>
<dbReference type="EMBL" id="KN554677">
    <property type="protein sequence ID" value="KHJ89127.1"/>
    <property type="molecule type" value="Genomic_DNA"/>
</dbReference>
<reference evidence="1 2" key="1">
    <citation type="submission" date="2014-03" db="EMBL/GenBank/DDBJ databases">
        <title>Draft genome of the hookworm Oesophagostomum dentatum.</title>
        <authorList>
            <person name="Mitreva M."/>
        </authorList>
    </citation>
    <scope>NUCLEOTIDE SEQUENCE [LARGE SCALE GENOMIC DNA]</scope>
    <source>
        <strain evidence="1 2">OD-Hann</strain>
    </source>
</reference>
<keyword evidence="2" id="KW-1185">Reference proteome</keyword>
<dbReference type="Proteomes" id="UP000053660">
    <property type="component" value="Unassembled WGS sequence"/>
</dbReference>
<protein>
    <submittedName>
        <fullName evidence="1">Uncharacterized protein</fullName>
    </submittedName>
</protein>
<dbReference type="AlphaFoldDB" id="A0A0B1T067"/>
<evidence type="ECO:0000313" key="2">
    <source>
        <dbReference type="Proteomes" id="UP000053660"/>
    </source>
</evidence>
<organism evidence="1 2">
    <name type="scientific">Oesophagostomum dentatum</name>
    <name type="common">Nodular worm</name>
    <dbReference type="NCBI Taxonomy" id="61180"/>
    <lineage>
        <taxon>Eukaryota</taxon>
        <taxon>Metazoa</taxon>
        <taxon>Ecdysozoa</taxon>
        <taxon>Nematoda</taxon>
        <taxon>Chromadorea</taxon>
        <taxon>Rhabditida</taxon>
        <taxon>Rhabditina</taxon>
        <taxon>Rhabditomorpha</taxon>
        <taxon>Strongyloidea</taxon>
        <taxon>Strongylidae</taxon>
        <taxon>Oesophagostomum</taxon>
    </lineage>
</organism>
<accession>A0A0B1T067</accession>
<evidence type="ECO:0000313" key="1">
    <source>
        <dbReference type="EMBL" id="KHJ89127.1"/>
    </source>
</evidence>